<dbReference type="EMBL" id="WNXQ01000007">
    <property type="protein sequence ID" value="MWB78956.1"/>
    <property type="molecule type" value="Genomic_DNA"/>
</dbReference>
<comment type="caution">
    <text evidence="1">The sequence shown here is derived from an EMBL/GenBank/DDBJ whole genome shotgun (WGS) entry which is preliminary data.</text>
</comment>
<sequence>MSLKPEWIDFNGHLNMAYYNVLFDLGCDEAWEQFGFGPAYRERTGHTTFAAEHRTRYVRELAPESRVRVSFHMLDVGPKAFHYCQELRHEDGWLPATGEGVSLHVDQSGPRVAPYPPEILERLNAMLKQHAGEPVPEWVGSRMGIRK</sequence>
<gene>
    <name evidence="1" type="ORF">GLS40_13030</name>
</gene>
<dbReference type="Pfam" id="PF13279">
    <property type="entry name" value="4HBT_2"/>
    <property type="match status" value="1"/>
</dbReference>
<dbReference type="Gene3D" id="3.10.129.10">
    <property type="entry name" value="Hotdog Thioesterase"/>
    <property type="match status" value="1"/>
</dbReference>
<reference evidence="1 2" key="1">
    <citation type="submission" date="2019-11" db="EMBL/GenBank/DDBJ databases">
        <title>Pseudooceanicola pacifica sp. nov., isolated from deep-sea sediment of the Pacific Ocean.</title>
        <authorList>
            <person name="Lyu L."/>
        </authorList>
    </citation>
    <scope>NUCLEOTIDE SEQUENCE [LARGE SCALE GENOMIC DNA]</scope>
    <source>
        <strain evidence="1 2">216_PA32_1</strain>
    </source>
</reference>
<dbReference type="InterPro" id="IPR029069">
    <property type="entry name" value="HotDog_dom_sf"/>
</dbReference>
<proteinExistence type="predicted"/>
<dbReference type="AlphaFoldDB" id="A0A844W419"/>
<name>A0A844W419_9RHOB</name>
<organism evidence="1 2">
    <name type="scientific">Pseudooceanicola pacificus</name>
    <dbReference type="NCBI Taxonomy" id="2676438"/>
    <lineage>
        <taxon>Bacteria</taxon>
        <taxon>Pseudomonadati</taxon>
        <taxon>Pseudomonadota</taxon>
        <taxon>Alphaproteobacteria</taxon>
        <taxon>Rhodobacterales</taxon>
        <taxon>Paracoccaceae</taxon>
        <taxon>Pseudooceanicola</taxon>
    </lineage>
</organism>
<accession>A0A844W419</accession>
<dbReference type="Proteomes" id="UP000443843">
    <property type="component" value="Unassembled WGS sequence"/>
</dbReference>
<protein>
    <submittedName>
        <fullName evidence="1">Thioesterase</fullName>
    </submittedName>
</protein>
<keyword evidence="2" id="KW-1185">Reference proteome</keyword>
<dbReference type="SUPFAM" id="SSF54637">
    <property type="entry name" value="Thioesterase/thiol ester dehydrase-isomerase"/>
    <property type="match status" value="1"/>
</dbReference>
<dbReference type="CDD" id="cd00586">
    <property type="entry name" value="4HBT"/>
    <property type="match status" value="1"/>
</dbReference>
<evidence type="ECO:0000313" key="2">
    <source>
        <dbReference type="Proteomes" id="UP000443843"/>
    </source>
</evidence>
<evidence type="ECO:0000313" key="1">
    <source>
        <dbReference type="EMBL" id="MWB78956.1"/>
    </source>
</evidence>